<evidence type="ECO:0000256" key="2">
    <source>
        <dbReference type="ARBA" id="ARBA00022857"/>
    </source>
</evidence>
<dbReference type="Gene3D" id="3.40.50.720">
    <property type="entry name" value="NAD(P)-binding Rossmann-like Domain"/>
    <property type="match status" value="1"/>
</dbReference>
<dbReference type="Gene3D" id="3.90.25.10">
    <property type="entry name" value="UDP-galactose 4-epimerase, domain 1"/>
    <property type="match status" value="1"/>
</dbReference>
<feature type="domain" description="NmrA-like" evidence="3">
    <location>
        <begin position="3"/>
        <end position="235"/>
    </location>
</feature>
<keyword evidence="2" id="KW-0521">NADP</keyword>
<gene>
    <name evidence="4" type="ORF">NDN08_003329</name>
</gene>
<comment type="similarity">
    <text evidence="1">Belongs to the NmrA-type oxidoreductase family.</text>
</comment>
<dbReference type="PANTHER" id="PTHR42748">
    <property type="entry name" value="NITROGEN METABOLITE REPRESSION PROTEIN NMRA FAMILY MEMBER"/>
    <property type="match status" value="1"/>
</dbReference>
<comment type="caution">
    <text evidence="4">The sequence shown here is derived from an EMBL/GenBank/DDBJ whole genome shotgun (WGS) entry which is preliminary data.</text>
</comment>
<keyword evidence="5" id="KW-1185">Reference proteome</keyword>
<accession>A0AAV8UW74</accession>
<dbReference type="EMBL" id="JAMWBK010000003">
    <property type="protein sequence ID" value="KAJ8906845.1"/>
    <property type="molecule type" value="Genomic_DNA"/>
</dbReference>
<evidence type="ECO:0000256" key="1">
    <source>
        <dbReference type="ARBA" id="ARBA00006328"/>
    </source>
</evidence>
<evidence type="ECO:0000259" key="3">
    <source>
        <dbReference type="Pfam" id="PF05368"/>
    </source>
</evidence>
<dbReference type="InterPro" id="IPR008030">
    <property type="entry name" value="NmrA-like"/>
</dbReference>
<dbReference type="InterPro" id="IPR051164">
    <property type="entry name" value="NmrA-like_oxidored"/>
</dbReference>
<dbReference type="SUPFAM" id="SSF51735">
    <property type="entry name" value="NAD(P)-binding Rossmann-fold domains"/>
    <property type="match status" value="1"/>
</dbReference>
<evidence type="ECO:0000313" key="5">
    <source>
        <dbReference type="Proteomes" id="UP001157974"/>
    </source>
</evidence>
<evidence type="ECO:0000313" key="4">
    <source>
        <dbReference type="EMBL" id="KAJ8906845.1"/>
    </source>
</evidence>
<dbReference type="PANTHER" id="PTHR42748:SF18">
    <property type="entry name" value="NMRA-LIKE DOMAIN-CONTAINING PROTEIN"/>
    <property type="match status" value="1"/>
</dbReference>
<proteinExistence type="inferred from homology"/>
<name>A0AAV8UW74_9RHOD</name>
<dbReference type="Proteomes" id="UP001157974">
    <property type="component" value="Unassembled WGS sequence"/>
</dbReference>
<reference evidence="4 5" key="1">
    <citation type="journal article" date="2023" name="Nat. Commun.">
        <title>Origin of minicircular mitochondrial genomes in red algae.</title>
        <authorList>
            <person name="Lee Y."/>
            <person name="Cho C.H."/>
            <person name="Lee Y.M."/>
            <person name="Park S.I."/>
            <person name="Yang J.H."/>
            <person name="West J.A."/>
            <person name="Bhattacharya D."/>
            <person name="Yoon H.S."/>
        </authorList>
    </citation>
    <scope>NUCLEOTIDE SEQUENCE [LARGE SCALE GENOMIC DNA]</scope>
    <source>
        <strain evidence="4 5">CCMP1338</strain>
        <tissue evidence="4">Whole cell</tissue>
    </source>
</reference>
<dbReference type="InterPro" id="IPR036291">
    <property type="entry name" value="NAD(P)-bd_dom_sf"/>
</dbReference>
<dbReference type="AlphaFoldDB" id="A0AAV8UW74"/>
<sequence length="293" mass="31433">MEKTTLMVIGASGKVGTATLEALSAMHDPETTMILAGVRNVGKVEALKALPGVEVLHAEMGDPKLATTLIGVDSLFIVSPSTTDCAPLVLKTMKSAAAAGVKHVMVVSVMTAGRDSIYGRQFGYIECGIKLLGFEYTVLRLPLFMENYYASRDGIVSESVLYSPVDPSKPYVPVVVADAGKMAAKIMLNPHPHNGKIYKVTAPAHTFGEAAAQFSAALGKEVSFVRIPYETALQAYMEIGFEKWQVVGVLELYRDIDNGNSIATTYSPDYENVVGAPQTDLATWVKSAAPYFT</sequence>
<protein>
    <recommendedName>
        <fullName evidence="3">NmrA-like domain-containing protein</fullName>
    </recommendedName>
</protein>
<dbReference type="Pfam" id="PF05368">
    <property type="entry name" value="NmrA"/>
    <property type="match status" value="1"/>
</dbReference>
<organism evidence="4 5">
    <name type="scientific">Rhodosorus marinus</name>
    <dbReference type="NCBI Taxonomy" id="101924"/>
    <lineage>
        <taxon>Eukaryota</taxon>
        <taxon>Rhodophyta</taxon>
        <taxon>Stylonematophyceae</taxon>
        <taxon>Stylonematales</taxon>
        <taxon>Stylonemataceae</taxon>
        <taxon>Rhodosorus</taxon>
    </lineage>
</organism>